<dbReference type="GO" id="GO:0003697">
    <property type="term" value="F:single-stranded DNA binding"/>
    <property type="evidence" value="ECO:0007669"/>
    <property type="project" value="UniProtKB-UniRule"/>
</dbReference>
<dbReference type="Gene3D" id="1.20.1050.90">
    <property type="entry name" value="RecF/RecN/SMC, N-terminal domain"/>
    <property type="match status" value="1"/>
</dbReference>
<dbReference type="PANTHER" id="PTHR32182">
    <property type="entry name" value="DNA REPLICATION AND REPAIR PROTEIN RECF"/>
    <property type="match status" value="1"/>
</dbReference>
<dbReference type="PROSITE" id="PS00618">
    <property type="entry name" value="RECF_2"/>
    <property type="match status" value="1"/>
</dbReference>
<keyword evidence="6 7" id="KW-0742">SOS response</keyword>
<dbReference type="InterPro" id="IPR027417">
    <property type="entry name" value="P-loop_NTPase"/>
</dbReference>
<name>A0A2M6WXP5_9BACT</name>
<dbReference type="SUPFAM" id="SSF52540">
    <property type="entry name" value="P-loop containing nucleoside triphosphate hydrolases"/>
    <property type="match status" value="1"/>
</dbReference>
<dbReference type="GO" id="GO:0009432">
    <property type="term" value="P:SOS response"/>
    <property type="evidence" value="ECO:0007669"/>
    <property type="project" value="UniProtKB-UniRule"/>
</dbReference>
<dbReference type="GO" id="GO:0000731">
    <property type="term" value="P:DNA synthesis involved in DNA repair"/>
    <property type="evidence" value="ECO:0007669"/>
    <property type="project" value="TreeGrafter"/>
</dbReference>
<evidence type="ECO:0000256" key="5">
    <source>
        <dbReference type="ARBA" id="ARBA00023125"/>
    </source>
</evidence>
<keyword evidence="6 7" id="KW-0234">DNA repair</keyword>
<evidence type="ECO:0000256" key="7">
    <source>
        <dbReference type="RuleBase" id="RU000578"/>
    </source>
</evidence>
<dbReference type="GO" id="GO:0006302">
    <property type="term" value="P:double-strand break repair"/>
    <property type="evidence" value="ECO:0007669"/>
    <property type="project" value="InterPro"/>
</dbReference>
<dbReference type="Proteomes" id="UP000228596">
    <property type="component" value="Unassembled WGS sequence"/>
</dbReference>
<evidence type="ECO:0000313" key="10">
    <source>
        <dbReference type="Proteomes" id="UP000228596"/>
    </source>
</evidence>
<sequence length="346" mass="38863">MLVLNLKLRNIRIFEKKEIGFDQGANLIVGPNGSGKTTIIESIALFGFGQLQSVKNDFWAVSRGEDVGRIELESDFSDASVAILEGKKIIKIKDNKQPLSELIGYLKMISFNPETIDLVKGAPSRRRSELDQVICFKDKKFVLDLLAYKKILRQRNGLLKMINRNRARREDLGFWNKKIASFGEKIFLKRCELINYINTALSTTHTGLVGAKSSLEISYRPSTPYDDLLAEISNSMEKDIATASTQIGPHRDDFTFIQGEFDLAQGASRGEQRVATIAFKIETKKYLTTEEGEPIVLLDDVFSELDEKRKDSIRQIIGSGQVVISATDKSSVPGEILRRAKIIELK</sequence>
<dbReference type="Pfam" id="PF13476">
    <property type="entry name" value="AAA_23"/>
    <property type="match status" value="1"/>
</dbReference>
<dbReference type="NCBIfam" id="TIGR00611">
    <property type="entry name" value="recf"/>
    <property type="match status" value="1"/>
</dbReference>
<dbReference type="GO" id="GO:0005524">
    <property type="term" value="F:ATP binding"/>
    <property type="evidence" value="ECO:0007669"/>
    <property type="project" value="UniProtKB-UniRule"/>
</dbReference>
<reference evidence="10" key="1">
    <citation type="submission" date="2017-09" db="EMBL/GenBank/DDBJ databases">
        <title>Depth-based differentiation of microbial function through sediment-hosted aquifers and enrichment of novel symbionts in the deep terrestrial subsurface.</title>
        <authorList>
            <person name="Probst A.J."/>
            <person name="Ladd B."/>
            <person name="Jarett J.K."/>
            <person name="Geller-Mcgrath D.E."/>
            <person name="Sieber C.M.K."/>
            <person name="Emerson J.B."/>
            <person name="Anantharaman K."/>
            <person name="Thomas B.C."/>
            <person name="Malmstrom R."/>
            <person name="Stieglmeier M."/>
            <person name="Klingl A."/>
            <person name="Woyke T."/>
            <person name="Ryan C.M."/>
            <person name="Banfield J.F."/>
        </authorList>
    </citation>
    <scope>NUCLEOTIDE SEQUENCE [LARGE SCALE GENOMIC DNA]</scope>
</reference>
<evidence type="ECO:0000313" key="9">
    <source>
        <dbReference type="EMBL" id="PIT97506.1"/>
    </source>
</evidence>
<dbReference type="InterPro" id="IPR018078">
    <property type="entry name" value="DNA-binding_RecF_CS"/>
</dbReference>
<evidence type="ECO:0000256" key="2">
    <source>
        <dbReference type="ARBA" id="ARBA00022705"/>
    </source>
</evidence>
<keyword evidence="4 6" id="KW-0067">ATP-binding</keyword>
<dbReference type="GO" id="GO:0005737">
    <property type="term" value="C:cytoplasm"/>
    <property type="evidence" value="ECO:0007669"/>
    <property type="project" value="UniProtKB-SubCell"/>
</dbReference>
<dbReference type="GO" id="GO:0006260">
    <property type="term" value="P:DNA replication"/>
    <property type="evidence" value="ECO:0007669"/>
    <property type="project" value="UniProtKB-UniRule"/>
</dbReference>
<comment type="function">
    <text evidence="6 7">The RecF protein is involved in DNA metabolism; it is required for DNA replication and normal SOS inducibility. RecF binds preferentially to single-stranded, linear DNA. It also seems to bind ATP.</text>
</comment>
<feature type="binding site" evidence="6">
    <location>
        <begin position="30"/>
        <end position="37"/>
    </location>
    <ligand>
        <name>ATP</name>
        <dbReference type="ChEBI" id="CHEBI:30616"/>
    </ligand>
</feature>
<evidence type="ECO:0000256" key="3">
    <source>
        <dbReference type="ARBA" id="ARBA00022741"/>
    </source>
</evidence>
<dbReference type="InterPro" id="IPR042174">
    <property type="entry name" value="RecF_2"/>
</dbReference>
<evidence type="ECO:0000259" key="8">
    <source>
        <dbReference type="Pfam" id="PF13476"/>
    </source>
</evidence>
<keyword evidence="1 6" id="KW-0963">Cytoplasm</keyword>
<comment type="similarity">
    <text evidence="6 7">Belongs to the RecF family.</text>
</comment>
<feature type="domain" description="Rad50/SbcC-type AAA" evidence="8">
    <location>
        <begin position="6"/>
        <end position="94"/>
    </location>
</feature>
<gene>
    <name evidence="6" type="primary">recF</name>
    <name evidence="9" type="ORF">COT77_01090</name>
</gene>
<accession>A0A2M6WXP5</accession>
<dbReference type="GO" id="GO:0016887">
    <property type="term" value="F:ATP hydrolysis activity"/>
    <property type="evidence" value="ECO:0007669"/>
    <property type="project" value="InterPro"/>
</dbReference>
<comment type="subcellular location">
    <subcellularLocation>
        <location evidence="6 7">Cytoplasm</location>
    </subcellularLocation>
</comment>
<proteinExistence type="inferred from homology"/>
<evidence type="ECO:0000256" key="6">
    <source>
        <dbReference type="HAMAP-Rule" id="MF_00365"/>
    </source>
</evidence>
<dbReference type="EMBL" id="PEZV01000007">
    <property type="protein sequence ID" value="PIT97506.1"/>
    <property type="molecule type" value="Genomic_DNA"/>
</dbReference>
<protein>
    <recommendedName>
        <fullName evidence="6 7">DNA replication and repair protein RecF</fullName>
    </recommendedName>
</protein>
<organism evidence="9 10">
    <name type="scientific">Candidatus Berkelbacteria bacterium CG10_big_fil_rev_8_21_14_0_10_41_12</name>
    <dbReference type="NCBI Taxonomy" id="1974513"/>
    <lineage>
        <taxon>Bacteria</taxon>
        <taxon>Candidatus Berkelbacteria</taxon>
    </lineage>
</organism>
<dbReference type="AlphaFoldDB" id="A0A2M6WXP5"/>
<keyword evidence="3 6" id="KW-0547">Nucleotide-binding</keyword>
<dbReference type="InterPro" id="IPR038729">
    <property type="entry name" value="Rad50/SbcC_AAA"/>
</dbReference>
<keyword evidence="2 6" id="KW-0235">DNA replication</keyword>
<comment type="caution">
    <text evidence="9">The sequence shown here is derived from an EMBL/GenBank/DDBJ whole genome shotgun (WGS) entry which is preliminary data.</text>
</comment>
<keyword evidence="6 7" id="KW-0227">DNA damage</keyword>
<dbReference type="HAMAP" id="MF_00365">
    <property type="entry name" value="RecF"/>
    <property type="match status" value="1"/>
</dbReference>
<dbReference type="Gene3D" id="3.40.50.300">
    <property type="entry name" value="P-loop containing nucleotide triphosphate hydrolases"/>
    <property type="match status" value="1"/>
</dbReference>
<evidence type="ECO:0000256" key="1">
    <source>
        <dbReference type="ARBA" id="ARBA00022490"/>
    </source>
</evidence>
<dbReference type="PANTHER" id="PTHR32182:SF0">
    <property type="entry name" value="DNA REPLICATION AND REPAIR PROTEIN RECF"/>
    <property type="match status" value="1"/>
</dbReference>
<evidence type="ECO:0000256" key="4">
    <source>
        <dbReference type="ARBA" id="ARBA00022840"/>
    </source>
</evidence>
<dbReference type="InterPro" id="IPR001238">
    <property type="entry name" value="DNA-binding_RecF"/>
</dbReference>
<keyword evidence="5 6" id="KW-0238">DNA-binding</keyword>